<dbReference type="GO" id="GO:0046872">
    <property type="term" value="F:metal ion binding"/>
    <property type="evidence" value="ECO:0007669"/>
    <property type="project" value="UniProtKB-KW"/>
</dbReference>
<dbReference type="InterPro" id="IPR032282">
    <property type="entry name" value="HAGH_C"/>
</dbReference>
<evidence type="ECO:0000313" key="9">
    <source>
        <dbReference type="EMBL" id="AGF47144.1"/>
    </source>
</evidence>
<dbReference type="InterPro" id="IPR017782">
    <property type="entry name" value="Hydroxyacylglutathione_Hdrlase"/>
</dbReference>
<keyword evidence="4 7" id="KW-0479">Metal-binding</keyword>
<feature type="binding site" evidence="7">
    <location>
        <position position="155"/>
    </location>
    <ligand>
        <name>Zn(2+)</name>
        <dbReference type="ChEBI" id="CHEBI:29105"/>
        <label>1</label>
    </ligand>
</feature>
<accession>M1LV44</accession>
<evidence type="ECO:0000256" key="7">
    <source>
        <dbReference type="HAMAP-Rule" id="MF_01374"/>
    </source>
</evidence>
<evidence type="ECO:0000256" key="2">
    <source>
        <dbReference type="ARBA" id="ARBA00004963"/>
    </source>
</evidence>
<dbReference type="HOGENOM" id="CLU_030571_4_1_4"/>
<evidence type="ECO:0000256" key="1">
    <source>
        <dbReference type="ARBA" id="ARBA00001623"/>
    </source>
</evidence>
<dbReference type="Proteomes" id="UP000011547">
    <property type="component" value="Chromosome"/>
</dbReference>
<feature type="binding site" evidence="7">
    <location>
        <position position="79"/>
    </location>
    <ligand>
        <name>Zn(2+)</name>
        <dbReference type="ChEBI" id="CHEBI:29105"/>
        <label>2</label>
    </ligand>
</feature>
<dbReference type="SUPFAM" id="SSF56281">
    <property type="entry name" value="Metallo-hydrolase/oxidoreductase"/>
    <property type="match status" value="1"/>
</dbReference>
<dbReference type="NCBIfam" id="TIGR03413">
    <property type="entry name" value="GSH_gloB"/>
    <property type="match status" value="1"/>
</dbReference>
<dbReference type="HAMAP" id="MF_01374">
    <property type="entry name" value="Glyoxalase_2"/>
    <property type="match status" value="1"/>
</dbReference>
<dbReference type="EMBL" id="CP003803">
    <property type="protein sequence ID" value="AGF47144.1"/>
    <property type="molecule type" value="Genomic_DNA"/>
</dbReference>
<keyword evidence="10" id="KW-1185">Reference proteome</keyword>
<dbReference type="KEGG" id="kde:CDSE_0018"/>
<dbReference type="Pfam" id="PF16123">
    <property type="entry name" value="HAGH_C"/>
    <property type="match status" value="1"/>
</dbReference>
<evidence type="ECO:0000256" key="6">
    <source>
        <dbReference type="ARBA" id="ARBA00022833"/>
    </source>
</evidence>
<feature type="binding site" evidence="7">
    <location>
        <position position="75"/>
    </location>
    <ligand>
        <name>Zn(2+)</name>
        <dbReference type="ChEBI" id="CHEBI:29105"/>
        <label>1</label>
    </ligand>
</feature>
<feature type="binding site" evidence="7">
    <location>
        <position position="80"/>
    </location>
    <ligand>
        <name>Zn(2+)</name>
        <dbReference type="ChEBI" id="CHEBI:29105"/>
        <label>2</label>
    </ligand>
</feature>
<dbReference type="GO" id="GO:0004416">
    <property type="term" value="F:hydroxyacylglutathione hydrolase activity"/>
    <property type="evidence" value="ECO:0007669"/>
    <property type="project" value="UniProtKB-UniRule"/>
</dbReference>
<dbReference type="SMART" id="SM00849">
    <property type="entry name" value="Lactamase_B"/>
    <property type="match status" value="1"/>
</dbReference>
<dbReference type="STRING" id="1208919.CDSE_0018"/>
<gene>
    <name evidence="7" type="primary">gloB</name>
    <name evidence="9" type="ORF">CDSE_0018</name>
</gene>
<dbReference type="eggNOG" id="COG0491">
    <property type="taxonomic scope" value="Bacteria"/>
</dbReference>
<evidence type="ECO:0000259" key="8">
    <source>
        <dbReference type="SMART" id="SM00849"/>
    </source>
</evidence>
<comment type="cofactor">
    <cofactor evidence="7">
        <name>Zn(2+)</name>
        <dbReference type="ChEBI" id="CHEBI:29105"/>
    </cofactor>
    <text evidence="7">Binds 2 Zn(2+) ions per subunit.</text>
</comment>
<dbReference type="AlphaFoldDB" id="M1LV44"/>
<dbReference type="CDD" id="cd07723">
    <property type="entry name" value="hydroxyacylglutathione_hydrolase_MBL-fold"/>
    <property type="match status" value="1"/>
</dbReference>
<comment type="catalytic activity">
    <reaction evidence="1 7">
        <text>an S-(2-hydroxyacyl)glutathione + H2O = a 2-hydroxy carboxylate + glutathione + H(+)</text>
        <dbReference type="Rhea" id="RHEA:21864"/>
        <dbReference type="ChEBI" id="CHEBI:15377"/>
        <dbReference type="ChEBI" id="CHEBI:15378"/>
        <dbReference type="ChEBI" id="CHEBI:57925"/>
        <dbReference type="ChEBI" id="CHEBI:58896"/>
        <dbReference type="ChEBI" id="CHEBI:71261"/>
        <dbReference type="EC" id="3.1.2.6"/>
    </reaction>
</comment>
<dbReference type="EC" id="3.1.2.6" evidence="7"/>
<reference evidence="9 10" key="1">
    <citation type="journal article" date="2013" name="Genome Biol. Evol.">
        <title>Genome evolution and phylogenomic analysis of candidatus kinetoplastibacterium, the betaproteobacterial endosymbionts of strigomonas and angomonas.</title>
        <authorList>
            <person name="Alves J.M."/>
            <person name="Serrano M.G."/>
            <person name="Maia da Silva F."/>
            <person name="Voegtly L.J."/>
            <person name="Matveyev A.V."/>
            <person name="Teixeira M.M."/>
            <person name="Camargo E.P."/>
            <person name="Buck G.A."/>
        </authorList>
    </citation>
    <scope>NUCLEOTIDE SEQUENCE [LARGE SCALE GENOMIC DNA]</scope>
    <source>
        <strain evidence="9 10">TCC079E</strain>
    </source>
</reference>
<feature type="binding site" evidence="7">
    <location>
        <position position="193"/>
    </location>
    <ligand>
        <name>Zn(2+)</name>
        <dbReference type="ChEBI" id="CHEBI:29105"/>
        <label>2</label>
    </ligand>
</feature>
<keyword evidence="6 7" id="KW-0862">Zinc</keyword>
<comment type="similarity">
    <text evidence="3 7">Belongs to the metallo-beta-lactamase superfamily. Glyoxalase II family.</text>
</comment>
<dbReference type="UniPathway" id="UPA00619">
    <property type="reaction ID" value="UER00676"/>
</dbReference>
<comment type="function">
    <text evidence="7">Thiolesterase that catalyzes the hydrolysis of S-D-lactoyl-glutathione to form glutathione and D-lactic acid.</text>
</comment>
<feature type="domain" description="Metallo-beta-lactamase" evidence="8">
    <location>
        <begin position="34"/>
        <end position="193"/>
    </location>
</feature>
<dbReference type="Pfam" id="PF00753">
    <property type="entry name" value="Lactamase_B"/>
    <property type="match status" value="1"/>
</dbReference>
<evidence type="ECO:0000313" key="10">
    <source>
        <dbReference type="Proteomes" id="UP000011547"/>
    </source>
</evidence>
<dbReference type="PIRSF" id="PIRSF005457">
    <property type="entry name" value="Glx"/>
    <property type="match status" value="1"/>
</dbReference>
<sequence length="281" mass="32267">MLKLNIIGKIILIDNFVNTYFQQNGILPIKSFNDNYIWTIIKNDKIVVVDPGDHKPILNFINKHSLTLLAILVTHHHNDHVNGIEKLCELNNIPVYASNKTPLSLCNTYLKEDDVILIPELDINLKVINTPGHTNDHISFYGQTVNSNRVLFCGDTLFSGGCGRIFEGTYKQMFQSLKKLSNLPLNTLVFSSHEYTINNLVWAMTVDNNNINIKQYYKHAKLLRKYEYPTLPSSINKELSINPFLRTNCMEIINSTSAHAKVRLKSELDVFIELRKWKNAH</sequence>
<evidence type="ECO:0000256" key="5">
    <source>
        <dbReference type="ARBA" id="ARBA00022801"/>
    </source>
</evidence>
<dbReference type="GO" id="GO:0019243">
    <property type="term" value="P:methylglyoxal catabolic process to D-lactate via S-lactoyl-glutathione"/>
    <property type="evidence" value="ECO:0007669"/>
    <property type="project" value="UniProtKB-UniRule"/>
</dbReference>
<dbReference type="Gene3D" id="3.60.15.10">
    <property type="entry name" value="Ribonuclease Z/Hydroxyacylglutathione hydrolase-like"/>
    <property type="match status" value="1"/>
</dbReference>
<feature type="binding site" evidence="7">
    <location>
        <position position="77"/>
    </location>
    <ligand>
        <name>Zn(2+)</name>
        <dbReference type="ChEBI" id="CHEBI:29105"/>
        <label>1</label>
    </ligand>
</feature>
<organism evidence="9 10">
    <name type="scientific">Candidatus Kinetoplastidibacterium desouzai TCC079E</name>
    <dbReference type="NCBI Taxonomy" id="1208919"/>
    <lineage>
        <taxon>Bacteria</taxon>
        <taxon>Pseudomonadati</taxon>
        <taxon>Pseudomonadota</taxon>
        <taxon>Betaproteobacteria</taxon>
        <taxon>Candidatus Kinetoplastidibacterium</taxon>
    </lineage>
</organism>
<keyword evidence="5 7" id="KW-0378">Hydrolase</keyword>
<evidence type="ECO:0000256" key="3">
    <source>
        <dbReference type="ARBA" id="ARBA00006759"/>
    </source>
</evidence>
<dbReference type="InterPro" id="IPR035680">
    <property type="entry name" value="Clx_II_MBL"/>
</dbReference>
<dbReference type="PANTHER" id="PTHR43705">
    <property type="entry name" value="HYDROXYACYLGLUTATHIONE HYDROLASE"/>
    <property type="match status" value="1"/>
</dbReference>
<evidence type="ECO:0000256" key="4">
    <source>
        <dbReference type="ARBA" id="ARBA00022723"/>
    </source>
</evidence>
<dbReference type="PATRIC" id="fig|1208919.3.peg.586"/>
<protein>
    <recommendedName>
        <fullName evidence="7">Hydroxyacylglutathione hydrolase</fullName>
        <ecNumber evidence="7">3.1.2.6</ecNumber>
    </recommendedName>
    <alternativeName>
        <fullName evidence="7">Glyoxalase II</fullName>
        <shortName evidence="7">Glx II</shortName>
    </alternativeName>
</protein>
<dbReference type="InterPro" id="IPR036866">
    <property type="entry name" value="RibonucZ/Hydroxyglut_hydro"/>
</dbReference>
<feature type="binding site" evidence="7">
    <location>
        <position position="155"/>
    </location>
    <ligand>
        <name>Zn(2+)</name>
        <dbReference type="ChEBI" id="CHEBI:29105"/>
        <label>2</label>
    </ligand>
</feature>
<comment type="pathway">
    <text evidence="2 7">Secondary metabolite metabolism; methylglyoxal degradation; (R)-lactate from methylglyoxal: step 2/2.</text>
</comment>
<comment type="subunit">
    <text evidence="7">Monomer.</text>
</comment>
<dbReference type="PANTHER" id="PTHR43705:SF1">
    <property type="entry name" value="HYDROXYACYLGLUTATHIONE HYDROLASE GLOB"/>
    <property type="match status" value="1"/>
</dbReference>
<feature type="binding site" evidence="7">
    <location>
        <position position="133"/>
    </location>
    <ligand>
        <name>Zn(2+)</name>
        <dbReference type="ChEBI" id="CHEBI:29105"/>
        <label>1</label>
    </ligand>
</feature>
<proteinExistence type="inferred from homology"/>
<dbReference type="InterPro" id="IPR001279">
    <property type="entry name" value="Metallo-B-lactamas"/>
</dbReference>
<dbReference type="InterPro" id="IPR050110">
    <property type="entry name" value="Glyoxalase_II_hydrolase"/>
</dbReference>
<name>M1LV44_9PROT</name>